<evidence type="ECO:0000313" key="3">
    <source>
        <dbReference type="Proteomes" id="UP001498398"/>
    </source>
</evidence>
<dbReference type="Pfam" id="PF01828">
    <property type="entry name" value="Peptidase_A4"/>
    <property type="match status" value="1"/>
</dbReference>
<dbReference type="InterPro" id="IPR038656">
    <property type="entry name" value="Peptidase_G1_sf"/>
</dbReference>
<feature type="signal peptide" evidence="1">
    <location>
        <begin position="1"/>
        <end position="19"/>
    </location>
</feature>
<organism evidence="2 3">
    <name type="scientific">Marasmiellus scandens</name>
    <dbReference type="NCBI Taxonomy" id="2682957"/>
    <lineage>
        <taxon>Eukaryota</taxon>
        <taxon>Fungi</taxon>
        <taxon>Dikarya</taxon>
        <taxon>Basidiomycota</taxon>
        <taxon>Agaricomycotina</taxon>
        <taxon>Agaricomycetes</taxon>
        <taxon>Agaricomycetidae</taxon>
        <taxon>Agaricales</taxon>
        <taxon>Marasmiineae</taxon>
        <taxon>Omphalotaceae</taxon>
        <taxon>Marasmiellus</taxon>
    </lineage>
</organism>
<reference evidence="2 3" key="1">
    <citation type="submission" date="2024-01" db="EMBL/GenBank/DDBJ databases">
        <title>A draft genome for the cacao thread blight pathogen Marasmiellus scandens.</title>
        <authorList>
            <person name="Baruah I.K."/>
            <person name="Leung J."/>
            <person name="Bukari Y."/>
            <person name="Amoako-Attah I."/>
            <person name="Meinhardt L.W."/>
            <person name="Bailey B.A."/>
            <person name="Cohen S.P."/>
        </authorList>
    </citation>
    <scope>NUCLEOTIDE SEQUENCE [LARGE SCALE GENOMIC DNA]</scope>
    <source>
        <strain evidence="2 3">GH-19</strain>
    </source>
</reference>
<dbReference type="Gene3D" id="2.60.120.700">
    <property type="entry name" value="Peptidase G1"/>
    <property type="match status" value="1"/>
</dbReference>
<dbReference type="CDD" id="cd13426">
    <property type="entry name" value="Peptidase_G1"/>
    <property type="match status" value="1"/>
</dbReference>
<dbReference type="PANTHER" id="PTHR37536">
    <property type="entry name" value="PUTATIVE (AFU_ORTHOLOGUE AFUA_3G02970)-RELATED"/>
    <property type="match status" value="1"/>
</dbReference>
<protein>
    <recommendedName>
        <fullName evidence="4">Aspergillopepsin</fullName>
    </recommendedName>
</protein>
<feature type="chain" id="PRO_5045090001" description="Aspergillopepsin" evidence="1">
    <location>
        <begin position="20"/>
        <end position="265"/>
    </location>
</feature>
<evidence type="ECO:0008006" key="4">
    <source>
        <dbReference type="Google" id="ProtNLM"/>
    </source>
</evidence>
<dbReference type="PRINTS" id="PR00977">
    <property type="entry name" value="SCYTLDPTASE"/>
</dbReference>
<dbReference type="InterPro" id="IPR000250">
    <property type="entry name" value="Peptidase_G1"/>
</dbReference>
<dbReference type="PANTHER" id="PTHR37536:SF1">
    <property type="entry name" value="ASPERGILLOPEPSIN, PUTAITVE (AFU_ORTHOLOGUE AFUA_7G01200)"/>
    <property type="match status" value="1"/>
</dbReference>
<dbReference type="SUPFAM" id="SSF49899">
    <property type="entry name" value="Concanavalin A-like lectins/glucanases"/>
    <property type="match status" value="1"/>
</dbReference>
<dbReference type="InterPro" id="IPR013320">
    <property type="entry name" value="ConA-like_dom_sf"/>
</dbReference>
<gene>
    <name evidence="2" type="ORF">VKT23_002935</name>
</gene>
<accession>A0ABR1JVP1</accession>
<comment type="caution">
    <text evidence="2">The sequence shown here is derived from an EMBL/GenBank/DDBJ whole genome shotgun (WGS) entry which is preliminary data.</text>
</comment>
<evidence type="ECO:0000313" key="2">
    <source>
        <dbReference type="EMBL" id="KAK7468421.1"/>
    </source>
</evidence>
<proteinExistence type="predicted"/>
<sequence length="265" mass="28062">MKFSTLFVASALVFSGAFARPSRLAERMARREAARQGKPLEFSRSNEELKTALGNTTHPTEFSTNWSGAVIESPPSGQTFQTVVGTFTIPTPSGNGAASAWVGIDGDTASNSILQSGVDFNVNNGRVSYDSWFEWFPNFAIDIPSFVPSAGNTVRITVHSTSTTTGTVTLENLTTGQRVTENVSAPSRSAALAGQNAEWIVEDFEENGGLVPLTNWGTVTFTGAQASTASTTLTPSGATIINMEQNNRVLTSVSVSGSTVTVRHT</sequence>
<keyword evidence="1" id="KW-0732">Signal</keyword>
<evidence type="ECO:0000256" key="1">
    <source>
        <dbReference type="SAM" id="SignalP"/>
    </source>
</evidence>
<dbReference type="EMBL" id="JBANRG010000003">
    <property type="protein sequence ID" value="KAK7468421.1"/>
    <property type="molecule type" value="Genomic_DNA"/>
</dbReference>
<dbReference type="Proteomes" id="UP001498398">
    <property type="component" value="Unassembled WGS sequence"/>
</dbReference>
<name>A0ABR1JVP1_9AGAR</name>
<keyword evidence="3" id="KW-1185">Reference proteome</keyword>